<dbReference type="Proteomes" id="UP000278907">
    <property type="component" value="Unassembled WGS sequence"/>
</dbReference>
<dbReference type="EMBL" id="RAWI01000919">
    <property type="protein sequence ID" value="RKH85240.1"/>
    <property type="molecule type" value="Genomic_DNA"/>
</dbReference>
<proteinExistence type="predicted"/>
<keyword evidence="2" id="KW-1185">Reference proteome</keyword>
<reference evidence="1 2" key="1">
    <citation type="submission" date="2018-09" db="EMBL/GenBank/DDBJ databases">
        <authorList>
            <person name="Livingstone P.G."/>
            <person name="Whitworth D.E."/>
        </authorList>
    </citation>
    <scope>NUCLEOTIDE SEQUENCE [LARGE SCALE GENOMIC DNA]</scope>
    <source>
        <strain evidence="1 2">CA031B</strain>
    </source>
</reference>
<protein>
    <submittedName>
        <fullName evidence="1">AarF/ABC1/UbiB kinase family protein</fullName>
    </submittedName>
</protein>
<dbReference type="GO" id="GO:0016301">
    <property type="term" value="F:kinase activity"/>
    <property type="evidence" value="ECO:0007669"/>
    <property type="project" value="UniProtKB-KW"/>
</dbReference>
<accession>A0ABX9Q3Y0</accession>
<evidence type="ECO:0000313" key="2">
    <source>
        <dbReference type="Proteomes" id="UP000278907"/>
    </source>
</evidence>
<name>A0ABX9Q3Y0_9BACT</name>
<organism evidence="1 2">
    <name type="scientific">Corallococcus praedator</name>
    <dbReference type="NCBI Taxonomy" id="2316724"/>
    <lineage>
        <taxon>Bacteria</taxon>
        <taxon>Pseudomonadati</taxon>
        <taxon>Myxococcota</taxon>
        <taxon>Myxococcia</taxon>
        <taxon>Myxococcales</taxon>
        <taxon>Cystobacterineae</taxon>
        <taxon>Myxococcaceae</taxon>
        <taxon>Corallococcus</taxon>
    </lineage>
</organism>
<keyword evidence="1" id="KW-0808">Transferase</keyword>
<gene>
    <name evidence="1" type="ORF">D7Y13_42440</name>
</gene>
<comment type="caution">
    <text evidence="1">The sequence shown here is derived from an EMBL/GenBank/DDBJ whole genome shotgun (WGS) entry which is preliminary data.</text>
</comment>
<sequence>MVRLGSRAGAGAAVATARGAFASDERKAELRADFEMQTAAQVVESLGNMKGAVMKIGQMASYLDQGLPQPVRDALA</sequence>
<evidence type="ECO:0000313" key="1">
    <source>
        <dbReference type="EMBL" id="RKH85240.1"/>
    </source>
</evidence>
<keyword evidence="1" id="KW-0418">Kinase</keyword>
<feature type="non-terminal residue" evidence="1">
    <location>
        <position position="76"/>
    </location>
</feature>